<dbReference type="AlphaFoldDB" id="X1RV29"/>
<reference evidence="1" key="1">
    <citation type="journal article" date="2014" name="Front. Microbiol.">
        <title>High frequency of phylogenetically diverse reductive dehalogenase-homologous genes in deep subseafloor sedimentary metagenomes.</title>
        <authorList>
            <person name="Kawai M."/>
            <person name="Futagami T."/>
            <person name="Toyoda A."/>
            <person name="Takaki Y."/>
            <person name="Nishi S."/>
            <person name="Hori S."/>
            <person name="Arai W."/>
            <person name="Tsubouchi T."/>
            <person name="Morono Y."/>
            <person name="Uchiyama I."/>
            <person name="Ito T."/>
            <person name="Fujiyama A."/>
            <person name="Inagaki F."/>
            <person name="Takami H."/>
        </authorList>
    </citation>
    <scope>NUCLEOTIDE SEQUENCE</scope>
    <source>
        <strain evidence="1">Expedition CK06-06</strain>
    </source>
</reference>
<gene>
    <name evidence="1" type="ORF">S06H3_65278</name>
</gene>
<name>X1RV29_9ZZZZ</name>
<feature type="non-terminal residue" evidence="1">
    <location>
        <position position="53"/>
    </location>
</feature>
<accession>X1RV29</accession>
<organism evidence="1">
    <name type="scientific">marine sediment metagenome</name>
    <dbReference type="NCBI Taxonomy" id="412755"/>
    <lineage>
        <taxon>unclassified sequences</taxon>
        <taxon>metagenomes</taxon>
        <taxon>ecological metagenomes</taxon>
    </lineage>
</organism>
<comment type="caution">
    <text evidence="1">The sequence shown here is derived from an EMBL/GenBank/DDBJ whole genome shotgun (WGS) entry which is preliminary data.</text>
</comment>
<protein>
    <submittedName>
        <fullName evidence="1">Uncharacterized protein</fullName>
    </submittedName>
</protein>
<evidence type="ECO:0000313" key="1">
    <source>
        <dbReference type="EMBL" id="GAI67045.1"/>
    </source>
</evidence>
<dbReference type="EMBL" id="BARV01043892">
    <property type="protein sequence ID" value="GAI67045.1"/>
    <property type="molecule type" value="Genomic_DNA"/>
</dbReference>
<proteinExistence type="predicted"/>
<sequence length="53" mass="5766">METSKKQFISDLGAGAKADSIFMVAKKQVRKKKNGDDYCAVTLQDKEGSIEGV</sequence>